<evidence type="ECO:0000313" key="2">
    <source>
        <dbReference type="Proteomes" id="UP000306416"/>
    </source>
</evidence>
<dbReference type="SUPFAM" id="SSF143990">
    <property type="entry name" value="YbiA-like"/>
    <property type="match status" value="1"/>
</dbReference>
<dbReference type="AlphaFoldDB" id="A0A4V3NZE7"/>
<dbReference type="InterPro" id="IPR037238">
    <property type="entry name" value="YbiA-like_sf"/>
</dbReference>
<name>A0A4V3NZE7_9BACT</name>
<proteinExistence type="predicted"/>
<protein>
    <recommendedName>
        <fullName evidence="3">Riboflavin biosynthesis intermediates N-glycosidase</fullName>
    </recommendedName>
</protein>
<dbReference type="InterPro" id="IPR012596">
    <property type="entry name" value="Phage_T4_Y12G"/>
</dbReference>
<gene>
    <name evidence="1" type="ORF">E4633_13920</name>
</gene>
<dbReference type="Gene3D" id="1.10.357.40">
    <property type="entry name" value="YbiA-like"/>
    <property type="match status" value="1"/>
</dbReference>
<keyword evidence="2" id="KW-1185">Reference proteome</keyword>
<dbReference type="Pfam" id="PF08010">
    <property type="entry name" value="Phage_30_3"/>
    <property type="match status" value="1"/>
</dbReference>
<dbReference type="EMBL" id="SRSC01000003">
    <property type="protein sequence ID" value="TGU71422.1"/>
    <property type="molecule type" value="Genomic_DNA"/>
</dbReference>
<reference evidence="1 2" key="1">
    <citation type="submission" date="2019-04" db="EMBL/GenBank/DDBJ databases">
        <title>Geobacter oryzae sp. nov., ferric-reducing bacteria isolated from paddy soil.</title>
        <authorList>
            <person name="Xu Z."/>
            <person name="Masuda Y."/>
            <person name="Itoh H."/>
            <person name="Senoo K."/>
        </authorList>
    </citation>
    <scope>NUCLEOTIDE SEQUENCE [LARGE SCALE GENOMIC DNA]</scope>
    <source>
        <strain evidence="1 2">Red111</strain>
    </source>
</reference>
<comment type="caution">
    <text evidence="1">The sequence shown here is derived from an EMBL/GenBank/DDBJ whole genome shotgun (WGS) entry which is preliminary data.</text>
</comment>
<evidence type="ECO:0000313" key="1">
    <source>
        <dbReference type="EMBL" id="TGU71422.1"/>
    </source>
</evidence>
<sequence length="154" mass="17370">MDVGGYTTGLGGKLSNFTPRVFVLDNIECACLEGPLQAFKFEDPEMQKRICMMSGQEAKAIGQTRNEAWQSSQTLWWQGKSYDRLSPEYQQLLDRLYEAALLSAGFADDLLATGDEVLTHSIGVHDPRKTVLTEEEFCTRLMANRSKIRKTREA</sequence>
<evidence type="ECO:0008006" key="3">
    <source>
        <dbReference type="Google" id="ProtNLM"/>
    </source>
</evidence>
<organism evidence="1 2">
    <name type="scientific">Geomonas terrae</name>
    <dbReference type="NCBI Taxonomy" id="2562681"/>
    <lineage>
        <taxon>Bacteria</taxon>
        <taxon>Pseudomonadati</taxon>
        <taxon>Thermodesulfobacteriota</taxon>
        <taxon>Desulfuromonadia</taxon>
        <taxon>Geobacterales</taxon>
        <taxon>Geobacteraceae</taxon>
        <taxon>Geomonas</taxon>
    </lineage>
</organism>
<dbReference type="Proteomes" id="UP000306416">
    <property type="component" value="Unassembled WGS sequence"/>
</dbReference>
<accession>A0A4V3NZE7</accession>
<dbReference type="RefSeq" id="WP_135871004.1">
    <property type="nucleotide sequence ID" value="NZ_SRSC01000003.1"/>
</dbReference>